<evidence type="ECO:0000256" key="5">
    <source>
        <dbReference type="ARBA" id="ARBA00022679"/>
    </source>
</evidence>
<evidence type="ECO:0000256" key="11">
    <source>
        <dbReference type="ARBA" id="ARBA00022984"/>
    </source>
</evidence>
<feature type="binding site" evidence="18">
    <location>
        <position position="371"/>
    </location>
    <ligand>
        <name>acetyl-CoA</name>
        <dbReference type="ChEBI" id="CHEBI:57288"/>
    </ligand>
</feature>
<feature type="binding site" evidence="18">
    <location>
        <begin position="9"/>
        <end position="12"/>
    </location>
    <ligand>
        <name>UDP-N-acetyl-alpha-D-glucosamine</name>
        <dbReference type="ChEBI" id="CHEBI:57705"/>
    </ligand>
</feature>
<dbReference type="NCBIfam" id="NF010933">
    <property type="entry name" value="PRK14353.1"/>
    <property type="match status" value="1"/>
</dbReference>
<keyword evidence="8 18" id="KW-0677">Repeat</keyword>
<keyword evidence="13 18" id="KW-0012">Acyltransferase</keyword>
<dbReference type="SUPFAM" id="SSF53448">
    <property type="entry name" value="Nucleotide-diphospho-sugar transferases"/>
    <property type="match status" value="1"/>
</dbReference>
<dbReference type="GO" id="GO:0003977">
    <property type="term" value="F:UDP-N-acetylglucosamine diphosphorylase activity"/>
    <property type="evidence" value="ECO:0007669"/>
    <property type="project" value="UniProtKB-EC"/>
</dbReference>
<comment type="subunit">
    <text evidence="18">Homotrimer.</text>
</comment>
<proteinExistence type="inferred from homology"/>
<comment type="pathway">
    <text evidence="18">Nucleotide-sugar biosynthesis; UDP-N-acetyl-alpha-D-glucosamine biosynthesis; N-acetyl-alpha-D-glucosamine 1-phosphate from alpha-D-glucosamine 6-phosphate (route II): step 2/2.</text>
</comment>
<comment type="caution">
    <text evidence="20">The sequence shown here is derived from an EMBL/GenBank/DDBJ whole genome shotgun (WGS) entry which is preliminary data.</text>
</comment>
<feature type="binding site" evidence="18">
    <location>
        <position position="110"/>
    </location>
    <ligand>
        <name>Mg(2+)</name>
        <dbReference type="ChEBI" id="CHEBI:18420"/>
    </ligand>
</feature>
<keyword evidence="4 18" id="KW-0963">Cytoplasm</keyword>
<evidence type="ECO:0000256" key="13">
    <source>
        <dbReference type="ARBA" id="ARBA00023315"/>
    </source>
</evidence>
<feature type="binding site" evidence="18">
    <location>
        <begin position="108"/>
        <end position="110"/>
    </location>
    <ligand>
        <name>UDP-N-acetyl-alpha-D-glucosamine</name>
        <dbReference type="ChEBI" id="CHEBI:57705"/>
    </ligand>
</feature>
<feature type="active site" description="Proton acceptor" evidence="18">
    <location>
        <position position="354"/>
    </location>
</feature>
<dbReference type="RefSeq" id="WP_345934929.1">
    <property type="nucleotide sequence ID" value="NZ_JBBKTV010000009.1"/>
</dbReference>
<feature type="region of interest" description="N-acetyltransferase" evidence="18">
    <location>
        <begin position="259"/>
        <end position="465"/>
    </location>
</feature>
<evidence type="ECO:0000313" key="21">
    <source>
        <dbReference type="Proteomes" id="UP001413721"/>
    </source>
</evidence>
<dbReference type="NCBIfam" id="TIGR01173">
    <property type="entry name" value="glmU"/>
    <property type="match status" value="1"/>
</dbReference>
<dbReference type="EC" id="2.3.1.157" evidence="18"/>
<evidence type="ECO:0000256" key="16">
    <source>
        <dbReference type="ARBA" id="ARBA00048493"/>
    </source>
</evidence>
<comment type="similarity">
    <text evidence="3 18">In the N-terminal section; belongs to the N-acetylglucosamine-1-phosphate uridyltransferase family.</text>
</comment>
<feature type="region of interest" description="Linker" evidence="18">
    <location>
        <begin position="238"/>
        <end position="258"/>
    </location>
</feature>
<dbReference type="EC" id="2.7.7.23" evidence="18"/>
<evidence type="ECO:0000256" key="8">
    <source>
        <dbReference type="ARBA" id="ARBA00022737"/>
    </source>
</evidence>
<evidence type="ECO:0000313" key="20">
    <source>
        <dbReference type="EMBL" id="MEN2988826.1"/>
    </source>
</evidence>
<feature type="binding site" evidence="18">
    <location>
        <position position="235"/>
    </location>
    <ligand>
        <name>Mg(2+)</name>
        <dbReference type="ChEBI" id="CHEBI:18420"/>
    </ligand>
</feature>
<feature type="binding site" evidence="18">
    <location>
        <position position="431"/>
    </location>
    <ligand>
        <name>acetyl-CoA</name>
        <dbReference type="ChEBI" id="CHEBI:57288"/>
    </ligand>
</feature>
<feature type="binding site" evidence="18">
    <location>
        <position position="23"/>
    </location>
    <ligand>
        <name>UDP-N-acetyl-alpha-D-glucosamine</name>
        <dbReference type="ChEBI" id="CHEBI:57705"/>
    </ligand>
</feature>
<feature type="region of interest" description="Pyrophosphorylase" evidence="18">
    <location>
        <begin position="1"/>
        <end position="237"/>
    </location>
</feature>
<dbReference type="CDD" id="cd02540">
    <property type="entry name" value="GT2_GlmU_N_bac"/>
    <property type="match status" value="1"/>
</dbReference>
<accession>A0ABU9YJ62</accession>
<dbReference type="InterPro" id="IPR029044">
    <property type="entry name" value="Nucleotide-diphossugar_trans"/>
</dbReference>
<dbReference type="EMBL" id="JBBKTW010000004">
    <property type="protein sequence ID" value="MEN2988826.1"/>
    <property type="molecule type" value="Genomic_DNA"/>
</dbReference>
<dbReference type="PANTHER" id="PTHR43584:SF3">
    <property type="entry name" value="BIFUNCTIONAL PROTEIN GLMU"/>
    <property type="match status" value="1"/>
</dbReference>
<evidence type="ECO:0000256" key="7">
    <source>
        <dbReference type="ARBA" id="ARBA00022723"/>
    </source>
</evidence>
<reference evidence="20 21" key="1">
    <citation type="submission" date="2024-03" db="EMBL/GenBank/DDBJ databases">
        <title>High-quality draft genome sequencing of Tistrella sp. BH-R2-4.</title>
        <authorList>
            <person name="Dong C."/>
        </authorList>
    </citation>
    <scope>NUCLEOTIDE SEQUENCE [LARGE SCALE GENOMIC DNA]</scope>
    <source>
        <strain evidence="20 21">BH-R2-4</strain>
    </source>
</reference>
<evidence type="ECO:0000256" key="10">
    <source>
        <dbReference type="ARBA" id="ARBA00022960"/>
    </source>
</evidence>
<organism evidence="20 21">
    <name type="scientific">Tistrella arctica</name>
    <dbReference type="NCBI Taxonomy" id="3133430"/>
    <lineage>
        <taxon>Bacteria</taxon>
        <taxon>Pseudomonadati</taxon>
        <taxon>Pseudomonadota</taxon>
        <taxon>Alphaproteobacteria</taxon>
        <taxon>Geminicoccales</taxon>
        <taxon>Geminicoccaceae</taxon>
        <taxon>Tistrella</taxon>
    </lineage>
</organism>
<comment type="catalytic activity">
    <reaction evidence="15 18">
        <text>alpha-D-glucosamine 1-phosphate + acetyl-CoA = N-acetyl-alpha-D-glucosamine 1-phosphate + CoA + H(+)</text>
        <dbReference type="Rhea" id="RHEA:13725"/>
        <dbReference type="ChEBI" id="CHEBI:15378"/>
        <dbReference type="ChEBI" id="CHEBI:57287"/>
        <dbReference type="ChEBI" id="CHEBI:57288"/>
        <dbReference type="ChEBI" id="CHEBI:57776"/>
        <dbReference type="ChEBI" id="CHEBI:58516"/>
        <dbReference type="EC" id="2.3.1.157"/>
    </reaction>
</comment>
<dbReference type="PANTHER" id="PTHR43584">
    <property type="entry name" value="NUCLEOTIDYL TRANSFERASE"/>
    <property type="match status" value="1"/>
</dbReference>
<evidence type="ECO:0000256" key="6">
    <source>
        <dbReference type="ARBA" id="ARBA00022695"/>
    </source>
</evidence>
<gene>
    <name evidence="18 20" type="primary">glmU</name>
    <name evidence="20" type="ORF">WG926_10975</name>
</gene>
<feature type="domain" description="MobA-like NTP transferase" evidence="19">
    <location>
        <begin position="6"/>
        <end position="138"/>
    </location>
</feature>
<dbReference type="Proteomes" id="UP001413721">
    <property type="component" value="Unassembled WGS sequence"/>
</dbReference>
<keyword evidence="6 18" id="KW-0548">Nucleotidyltransferase</keyword>
<evidence type="ECO:0000256" key="3">
    <source>
        <dbReference type="ARBA" id="ARBA00007947"/>
    </source>
</evidence>
<evidence type="ECO:0000256" key="12">
    <source>
        <dbReference type="ARBA" id="ARBA00023268"/>
    </source>
</evidence>
<comment type="cofactor">
    <cofactor evidence="18">
        <name>Mg(2+)</name>
        <dbReference type="ChEBI" id="CHEBI:18420"/>
    </cofactor>
    <text evidence="18">Binds 1 Mg(2+) ion per subunit.</text>
</comment>
<keyword evidence="11 18" id="KW-0573">Peptidoglycan synthesis</keyword>
<feature type="binding site" evidence="18">
    <location>
        <position position="76"/>
    </location>
    <ligand>
        <name>UDP-N-acetyl-alpha-D-glucosamine</name>
        <dbReference type="ChEBI" id="CHEBI:57705"/>
    </ligand>
</feature>
<keyword evidence="21" id="KW-1185">Reference proteome</keyword>
<feature type="binding site" evidence="18">
    <location>
        <position position="368"/>
    </location>
    <ligand>
        <name>UDP-N-acetyl-alpha-D-glucosamine</name>
        <dbReference type="ChEBI" id="CHEBI:57705"/>
    </ligand>
</feature>
<evidence type="ECO:0000256" key="14">
    <source>
        <dbReference type="ARBA" id="ARBA00023316"/>
    </source>
</evidence>
<keyword evidence="9 18" id="KW-0460">Magnesium</keyword>
<dbReference type="PROSITE" id="PS00101">
    <property type="entry name" value="HEXAPEP_TRANSFERASES"/>
    <property type="match status" value="1"/>
</dbReference>
<feature type="binding site" evidence="18">
    <location>
        <position position="147"/>
    </location>
    <ligand>
        <name>UDP-N-acetyl-alpha-D-glucosamine</name>
        <dbReference type="ChEBI" id="CHEBI:57705"/>
    </ligand>
</feature>
<evidence type="ECO:0000256" key="2">
    <source>
        <dbReference type="ARBA" id="ARBA00007707"/>
    </source>
</evidence>
<feature type="binding site" evidence="18">
    <location>
        <position position="162"/>
    </location>
    <ligand>
        <name>UDP-N-acetyl-alpha-D-glucosamine</name>
        <dbReference type="ChEBI" id="CHEBI:57705"/>
    </ligand>
</feature>
<evidence type="ECO:0000256" key="4">
    <source>
        <dbReference type="ARBA" id="ARBA00022490"/>
    </source>
</evidence>
<evidence type="ECO:0000256" key="1">
    <source>
        <dbReference type="ARBA" id="ARBA00004496"/>
    </source>
</evidence>
<feature type="binding site" evidence="18">
    <location>
        <position position="324"/>
    </location>
    <ligand>
        <name>UDP-N-acetyl-alpha-D-glucosamine</name>
        <dbReference type="ChEBI" id="CHEBI:57705"/>
    </ligand>
</feature>
<feature type="binding site" evidence="18">
    <location>
        <begin position="81"/>
        <end position="82"/>
    </location>
    <ligand>
        <name>UDP-N-acetyl-alpha-D-glucosamine</name>
        <dbReference type="ChEBI" id="CHEBI:57705"/>
    </ligand>
</feature>
<dbReference type="InterPro" id="IPR025877">
    <property type="entry name" value="MobA-like_NTP_Trfase"/>
</dbReference>
<evidence type="ECO:0000256" key="15">
    <source>
        <dbReference type="ARBA" id="ARBA00048247"/>
    </source>
</evidence>
<feature type="binding site" evidence="18">
    <location>
        <position position="235"/>
    </location>
    <ligand>
        <name>UDP-N-acetyl-alpha-D-glucosamine</name>
        <dbReference type="ChEBI" id="CHEBI:57705"/>
    </ligand>
</feature>
<dbReference type="InterPro" id="IPR018357">
    <property type="entry name" value="Hexapep_transf_CS"/>
</dbReference>
<name>A0ABU9YJ62_9PROT</name>
<dbReference type="InterPro" id="IPR001451">
    <property type="entry name" value="Hexapep"/>
</dbReference>
<feature type="binding site" evidence="18">
    <location>
        <position position="357"/>
    </location>
    <ligand>
        <name>UDP-N-acetyl-alpha-D-glucosamine</name>
        <dbReference type="ChEBI" id="CHEBI:57705"/>
    </ligand>
</feature>
<dbReference type="CDD" id="cd03353">
    <property type="entry name" value="LbH_GlmU_C"/>
    <property type="match status" value="1"/>
</dbReference>
<dbReference type="SUPFAM" id="SSF51161">
    <property type="entry name" value="Trimeric LpxA-like enzymes"/>
    <property type="match status" value="1"/>
</dbReference>
<dbReference type="InterPro" id="IPR011004">
    <property type="entry name" value="Trimer_LpxA-like_sf"/>
</dbReference>
<dbReference type="InterPro" id="IPR050065">
    <property type="entry name" value="GlmU-like"/>
</dbReference>
<comment type="function">
    <text evidence="17 18">Catalyzes the last two sequential reactions in the de novo biosynthetic pathway for UDP-N-acetylglucosamine (UDP-GlcNAc). The C-terminal domain catalyzes the transfer of acetyl group from acetyl coenzyme A to glucosamine-1-phosphate (GlcN-1-P) to produce N-acetylglucosamine-1-phosphate (GlcNAc-1-P), which is converted into UDP-GlcNAc by the transfer of uridine 5-monophosphate (from uridine 5-triphosphate), a reaction catalyzed by the N-terminal domain.</text>
</comment>
<keyword evidence="5 18" id="KW-0808">Transferase</keyword>
<dbReference type="InterPro" id="IPR038009">
    <property type="entry name" value="GlmU_C_LbH"/>
</dbReference>
<sequence length="465" mass="47689">MTRTVCIVLAAGKGTRMRSDLPKVLHAVAGRPMVLHAIDGARSLSPDRIGVVVGAGGEAVAAVLARAAPDVSIHTQAEQLGTAHAVLAARALLADDEAVTGGDVVILYGDTPLIRPETLAGLVAARRDSGAAVAVLGFRPADPGAYGRLKLDEQGRLVAIVEFKEASAEERAIGLCNSGVMCLDAARALSILDRIGNANAKGEYYLTDAVAIARAHGLDAVVMEAASADEVLGVNARAELAMAEAAFQARLRLAAMENGATLVAPDTVFLSADTVIGRDVLIEPHVIIGPGVRIGDGVIIRGFSHIEGARIADGATIGPFARLRPGAVLAEGAHIGNFVEIKQAEIGPGAKVNHLSYVGDAMIGARSNIGAGTITCNYDGFGKWRTVIGSDAFIGSDSCLVAPVTIGDGAYIATGSVITDDVAADALAIARGRQVAKPGRAAELRARFKTRAGKDGTDKNGVGRD</sequence>
<comment type="pathway">
    <text evidence="18">Nucleotide-sugar biosynthesis; UDP-N-acetyl-alpha-D-glucosamine biosynthesis; UDP-N-acetyl-alpha-D-glucosamine from N-acetyl-alpha-D-glucosamine 1-phosphate: step 1/1.</text>
</comment>
<feature type="binding site" evidence="18">
    <location>
        <begin position="377"/>
        <end position="378"/>
    </location>
    <ligand>
        <name>acetyl-CoA</name>
        <dbReference type="ChEBI" id="CHEBI:57288"/>
    </ligand>
</feature>
<comment type="subcellular location">
    <subcellularLocation>
        <location evidence="1 18">Cytoplasm</location>
    </subcellularLocation>
</comment>
<keyword evidence="14 18" id="KW-0961">Cell wall biogenesis/degradation</keyword>
<keyword evidence="12 18" id="KW-0511">Multifunctional enzyme</keyword>
<dbReference type="Gene3D" id="2.160.10.10">
    <property type="entry name" value="Hexapeptide repeat proteins"/>
    <property type="match status" value="1"/>
</dbReference>
<comment type="pathway">
    <text evidence="18">Bacterial outer membrane biogenesis; LPS lipid A biosynthesis.</text>
</comment>
<evidence type="ECO:0000256" key="9">
    <source>
        <dbReference type="ARBA" id="ARBA00022842"/>
    </source>
</evidence>
<comment type="similarity">
    <text evidence="2 18">In the C-terminal section; belongs to the transferase hexapeptide repeat family.</text>
</comment>
<evidence type="ECO:0000256" key="17">
    <source>
        <dbReference type="ARBA" id="ARBA00049628"/>
    </source>
</evidence>
<evidence type="ECO:0000259" key="19">
    <source>
        <dbReference type="Pfam" id="PF12804"/>
    </source>
</evidence>
<dbReference type="InterPro" id="IPR005882">
    <property type="entry name" value="Bifunctional_GlmU"/>
</dbReference>
<dbReference type="Gene3D" id="3.90.550.10">
    <property type="entry name" value="Spore Coat Polysaccharide Biosynthesis Protein SpsA, Chain A"/>
    <property type="match status" value="1"/>
</dbReference>
<keyword evidence="10 18" id="KW-0133">Cell shape</keyword>
<feature type="binding site" evidence="18">
    <location>
        <position position="414"/>
    </location>
    <ligand>
        <name>acetyl-CoA</name>
        <dbReference type="ChEBI" id="CHEBI:57288"/>
    </ligand>
</feature>
<feature type="binding site" evidence="18">
    <location>
        <position position="177"/>
    </location>
    <ligand>
        <name>UDP-N-acetyl-alpha-D-glucosamine</name>
        <dbReference type="ChEBI" id="CHEBI:57705"/>
    </ligand>
</feature>
<comment type="catalytic activity">
    <reaction evidence="16 18">
        <text>N-acetyl-alpha-D-glucosamine 1-phosphate + UTP + H(+) = UDP-N-acetyl-alpha-D-glucosamine + diphosphate</text>
        <dbReference type="Rhea" id="RHEA:13509"/>
        <dbReference type="ChEBI" id="CHEBI:15378"/>
        <dbReference type="ChEBI" id="CHEBI:33019"/>
        <dbReference type="ChEBI" id="CHEBI:46398"/>
        <dbReference type="ChEBI" id="CHEBI:57705"/>
        <dbReference type="ChEBI" id="CHEBI:57776"/>
        <dbReference type="EC" id="2.7.7.23"/>
    </reaction>
</comment>
<protein>
    <recommendedName>
        <fullName evidence="18">Bifunctional protein GlmU</fullName>
    </recommendedName>
    <domain>
        <recommendedName>
            <fullName evidence="18">UDP-N-acetylglucosamine pyrophosphorylase</fullName>
            <ecNumber evidence="18">2.7.7.23</ecNumber>
        </recommendedName>
        <alternativeName>
            <fullName evidence="18">N-acetylglucosamine-1-phosphate uridyltransferase</fullName>
        </alternativeName>
    </domain>
    <domain>
        <recommendedName>
            <fullName evidence="18">Glucosamine-1-phosphate N-acetyltransferase</fullName>
            <ecNumber evidence="18">2.3.1.157</ecNumber>
        </recommendedName>
    </domain>
</protein>
<feature type="binding site" evidence="18">
    <location>
        <position position="396"/>
    </location>
    <ligand>
        <name>acetyl-CoA</name>
        <dbReference type="ChEBI" id="CHEBI:57288"/>
    </ligand>
</feature>
<feature type="binding site" evidence="18">
    <location>
        <position position="342"/>
    </location>
    <ligand>
        <name>UDP-N-acetyl-alpha-D-glucosamine</name>
        <dbReference type="ChEBI" id="CHEBI:57705"/>
    </ligand>
</feature>
<evidence type="ECO:0000256" key="18">
    <source>
        <dbReference type="HAMAP-Rule" id="MF_01631"/>
    </source>
</evidence>
<dbReference type="Pfam" id="PF12804">
    <property type="entry name" value="NTP_transf_3"/>
    <property type="match status" value="1"/>
</dbReference>
<dbReference type="Pfam" id="PF00132">
    <property type="entry name" value="Hexapep"/>
    <property type="match status" value="2"/>
</dbReference>
<keyword evidence="7 18" id="KW-0479">Metal-binding</keyword>
<dbReference type="HAMAP" id="MF_01631">
    <property type="entry name" value="GlmU"/>
    <property type="match status" value="1"/>
</dbReference>